<evidence type="ECO:0008006" key="4">
    <source>
        <dbReference type="Google" id="ProtNLM"/>
    </source>
</evidence>
<comment type="caution">
    <text evidence="2">The sequence shown here is derived from an EMBL/GenBank/DDBJ whole genome shotgun (WGS) entry which is preliminary data.</text>
</comment>
<name>A0ABT1PZ76_9ACTN</name>
<organism evidence="2 3">
    <name type="scientific">Streptomyces humicola</name>
    <dbReference type="NCBI Taxonomy" id="2953240"/>
    <lineage>
        <taxon>Bacteria</taxon>
        <taxon>Bacillati</taxon>
        <taxon>Actinomycetota</taxon>
        <taxon>Actinomycetes</taxon>
        <taxon>Kitasatosporales</taxon>
        <taxon>Streptomycetaceae</taxon>
        <taxon>Streptomyces</taxon>
    </lineage>
</organism>
<dbReference type="Proteomes" id="UP001057702">
    <property type="component" value="Unassembled WGS sequence"/>
</dbReference>
<dbReference type="InterPro" id="IPR036465">
    <property type="entry name" value="vWFA_dom_sf"/>
</dbReference>
<dbReference type="RefSeq" id="WP_255920742.1">
    <property type="nucleotide sequence ID" value="NZ_JANFNG010000010.1"/>
</dbReference>
<proteinExistence type="predicted"/>
<feature type="compositionally biased region" description="Low complexity" evidence="1">
    <location>
        <begin position="352"/>
        <end position="366"/>
    </location>
</feature>
<protein>
    <recommendedName>
        <fullName evidence="4">VWA domain-containing protein</fullName>
    </recommendedName>
</protein>
<feature type="region of interest" description="Disordered" evidence="1">
    <location>
        <begin position="312"/>
        <end position="366"/>
    </location>
</feature>
<gene>
    <name evidence="2" type="ORF">NGB36_14750</name>
</gene>
<reference evidence="2" key="1">
    <citation type="submission" date="2022-06" db="EMBL/GenBank/DDBJ databases">
        <title>Draft genome sequence of Streptomyces sp. RB6PN25 isolated from peat swamp forest in Thailand.</title>
        <authorList>
            <person name="Duangmal K."/>
            <person name="Klaysubun C."/>
        </authorList>
    </citation>
    <scope>NUCLEOTIDE SEQUENCE</scope>
    <source>
        <strain evidence="2">RB6PN25</strain>
    </source>
</reference>
<dbReference type="EMBL" id="JANFNG010000010">
    <property type="protein sequence ID" value="MCQ4081832.1"/>
    <property type="molecule type" value="Genomic_DNA"/>
</dbReference>
<dbReference type="Gene3D" id="3.40.50.410">
    <property type="entry name" value="von Willebrand factor, type A domain"/>
    <property type="match status" value="1"/>
</dbReference>
<feature type="compositionally biased region" description="Low complexity" evidence="1">
    <location>
        <begin position="312"/>
        <end position="325"/>
    </location>
</feature>
<sequence>MPAHPHVMPAPPAVTDTEADLARWEDDGGPTYQPLGPQAGEWLRIAAALGERLPELAGRDDIIVTCQHGTRSGAPAAFYPTTLQLEIDASLFAPLHPATIDPNRTGDEENYPAAWGAFTHEAAHAAHSRWTTPPSMRGTAVDSAAQLLEESRAEHAHLTRRPGDRRFLRSTVHTLIMEDFNHQSPADRWQAGVAAGLLLARRDAGILDEDETEPIETTVTSILGQDLLETLANIWQAAHTTADEDGEAMLEHAKAWCTALDADPAGPEPVPDPTGGRIGELAEAVGKVAAQVAANNAVQARVEAARTARQQAKAAQSAHARQAAKTAEKVFNPSRRPYTPGTPARGCPPRSPITGTRTPTRTEKTAAGQLARALRQAAYRERTTTVTSAAAPPGRLNMRQALARDAQKAAGATPTATPWTRTVHQHGPTPPLRVGIAVDVSGSMELAAVPMASAAWIVAKATGLTDPDSRSATVAYDQSVTAITAPGRTPSSVTQFDADGMGHSLAEAIDALTAAVGLTQPGTGRLLVIASDGYYSPREAARAAARVTALRATGCAVLWLAFDADPTPLPGTTLLELADPAQAATAIGKAAVAALATTHT</sequence>
<evidence type="ECO:0000256" key="1">
    <source>
        <dbReference type="SAM" id="MobiDB-lite"/>
    </source>
</evidence>
<keyword evidence="3" id="KW-1185">Reference proteome</keyword>
<accession>A0ABT1PZ76</accession>
<dbReference type="SUPFAM" id="SSF53300">
    <property type="entry name" value="vWA-like"/>
    <property type="match status" value="1"/>
</dbReference>
<evidence type="ECO:0000313" key="2">
    <source>
        <dbReference type="EMBL" id="MCQ4081832.1"/>
    </source>
</evidence>
<evidence type="ECO:0000313" key="3">
    <source>
        <dbReference type="Proteomes" id="UP001057702"/>
    </source>
</evidence>